<dbReference type="InterPro" id="IPR051764">
    <property type="entry name" value="Avidin/Streptavidin-rel"/>
</dbReference>
<organism evidence="5 6">
    <name type="scientific">Sinanodonta woodiana</name>
    <name type="common">Chinese pond mussel</name>
    <name type="synonym">Anodonta woodiana</name>
    <dbReference type="NCBI Taxonomy" id="1069815"/>
    <lineage>
        <taxon>Eukaryota</taxon>
        <taxon>Metazoa</taxon>
        <taxon>Spiralia</taxon>
        <taxon>Lophotrochozoa</taxon>
        <taxon>Mollusca</taxon>
        <taxon>Bivalvia</taxon>
        <taxon>Autobranchia</taxon>
        <taxon>Heteroconchia</taxon>
        <taxon>Palaeoheterodonta</taxon>
        <taxon>Unionida</taxon>
        <taxon>Unionoidea</taxon>
        <taxon>Unionidae</taxon>
        <taxon>Unioninae</taxon>
        <taxon>Sinanodonta</taxon>
    </lineage>
</organism>
<name>A0ABD3V4Q0_SINWO</name>
<feature type="signal peptide" evidence="4">
    <location>
        <begin position="1"/>
        <end position="22"/>
    </location>
</feature>
<dbReference type="Pfam" id="PF01382">
    <property type="entry name" value="Avidin"/>
    <property type="match status" value="1"/>
</dbReference>
<keyword evidence="3 4" id="KW-0732">Signal</keyword>
<protein>
    <submittedName>
        <fullName evidence="5">Uncharacterized protein</fullName>
    </submittedName>
</protein>
<dbReference type="EMBL" id="JBJQND010000014">
    <property type="protein sequence ID" value="KAL3855505.1"/>
    <property type="molecule type" value="Genomic_DNA"/>
</dbReference>
<feature type="chain" id="PRO_5044790005" evidence="4">
    <location>
        <begin position="23"/>
        <end position="152"/>
    </location>
</feature>
<dbReference type="InterPro" id="IPR005468">
    <property type="entry name" value="Avidin/str"/>
</dbReference>
<evidence type="ECO:0000256" key="3">
    <source>
        <dbReference type="ARBA" id="ARBA00022729"/>
    </source>
</evidence>
<evidence type="ECO:0000256" key="1">
    <source>
        <dbReference type="ARBA" id="ARBA00004613"/>
    </source>
</evidence>
<comment type="caution">
    <text evidence="5">The sequence shown here is derived from an EMBL/GenBank/DDBJ whole genome shotgun (WGS) entry which is preliminary data.</text>
</comment>
<evidence type="ECO:0000256" key="2">
    <source>
        <dbReference type="ARBA" id="ARBA00022525"/>
    </source>
</evidence>
<comment type="subcellular location">
    <subcellularLocation>
        <location evidence="1">Secreted</location>
    </subcellularLocation>
</comment>
<gene>
    <name evidence="5" type="ORF">ACJMK2_014712</name>
</gene>
<accession>A0ABD3V4Q0</accession>
<evidence type="ECO:0000313" key="5">
    <source>
        <dbReference type="EMBL" id="KAL3855505.1"/>
    </source>
</evidence>
<dbReference type="Proteomes" id="UP001634394">
    <property type="component" value="Unassembled WGS sequence"/>
</dbReference>
<dbReference type="PROSITE" id="PS51326">
    <property type="entry name" value="AVIDIN_2"/>
    <property type="match status" value="1"/>
</dbReference>
<dbReference type="Gene3D" id="2.40.128.30">
    <property type="entry name" value="Avidin-like"/>
    <property type="match status" value="1"/>
</dbReference>
<keyword evidence="6" id="KW-1185">Reference proteome</keyword>
<evidence type="ECO:0000256" key="4">
    <source>
        <dbReference type="SAM" id="SignalP"/>
    </source>
</evidence>
<dbReference type="GO" id="GO:0005576">
    <property type="term" value="C:extracellular region"/>
    <property type="evidence" value="ECO:0007669"/>
    <property type="project" value="UniProtKB-SubCell"/>
</dbReference>
<evidence type="ECO:0000313" key="6">
    <source>
        <dbReference type="Proteomes" id="UP001634394"/>
    </source>
</evidence>
<dbReference type="InterPro" id="IPR036896">
    <property type="entry name" value="Avidin-like_sf"/>
</dbReference>
<dbReference type="AlphaFoldDB" id="A0ABD3V4Q0"/>
<proteinExistence type="predicted"/>
<keyword evidence="2" id="KW-0964">Secreted</keyword>
<reference evidence="5 6" key="1">
    <citation type="submission" date="2024-11" db="EMBL/GenBank/DDBJ databases">
        <title>Chromosome-level genome assembly of the freshwater bivalve Anodonta woodiana.</title>
        <authorList>
            <person name="Chen X."/>
        </authorList>
    </citation>
    <scope>NUCLEOTIDE SEQUENCE [LARGE SCALE GENOMIC DNA]</scope>
    <source>
        <strain evidence="5">MN2024</strain>
        <tissue evidence="5">Gills</tissue>
    </source>
</reference>
<dbReference type="PANTHER" id="PTHR34399">
    <property type="entry name" value="AVIDIN-RELATED"/>
    <property type="match status" value="1"/>
</dbReference>
<dbReference type="SUPFAM" id="SSF50876">
    <property type="entry name" value="Avidin/streptavidin"/>
    <property type="match status" value="1"/>
</dbReference>
<sequence>MNRIGISIYIFLLLSTIYLKQGESSQHSCGIDGTWKNDLGSYIDISCGDGTIFGVYRIPVSSGVDSYDFAGKYIVTGKNGEDRIVAFLVPWNNPNCTGNSNSTSSYTGIYFSSEGIIYTHWILTGYKEWASRWATNLIGHAIFNRTTNVIKS</sequence>